<protein>
    <submittedName>
        <fullName evidence="1">Putative secreted protein</fullName>
    </submittedName>
</protein>
<reference evidence="1" key="1">
    <citation type="submission" date="2018-01" db="EMBL/GenBank/DDBJ databases">
        <title>An insight into the sialome of Amazonian anophelines.</title>
        <authorList>
            <person name="Ribeiro J.M."/>
            <person name="Scarpassa V."/>
            <person name="Calvo E."/>
        </authorList>
    </citation>
    <scope>NUCLEOTIDE SEQUENCE</scope>
</reference>
<sequence>MKVVRIAGWMWGFSLSPSQCTGITHDQGPGGKIDPVSCHPPHPLRNSTRPASRTTYCQHGPSRAGGVVVEMRAGCSIFPTASHILHNTPGCRLHPISPRPRISSSGSLLTHFWRSLTKTRGLLG</sequence>
<dbReference type="EMBL" id="GGFL01013372">
    <property type="protein sequence ID" value="MBW77550.1"/>
    <property type="molecule type" value="Transcribed_RNA"/>
</dbReference>
<evidence type="ECO:0000313" key="1">
    <source>
        <dbReference type="EMBL" id="MBW77550.1"/>
    </source>
</evidence>
<name>A0A2M4DJ07_ANODA</name>
<proteinExistence type="predicted"/>
<accession>A0A2M4DJ07</accession>
<dbReference type="AlphaFoldDB" id="A0A2M4DJ07"/>
<organism evidence="1">
    <name type="scientific">Anopheles darlingi</name>
    <name type="common">Mosquito</name>
    <dbReference type="NCBI Taxonomy" id="43151"/>
    <lineage>
        <taxon>Eukaryota</taxon>
        <taxon>Metazoa</taxon>
        <taxon>Ecdysozoa</taxon>
        <taxon>Arthropoda</taxon>
        <taxon>Hexapoda</taxon>
        <taxon>Insecta</taxon>
        <taxon>Pterygota</taxon>
        <taxon>Neoptera</taxon>
        <taxon>Endopterygota</taxon>
        <taxon>Diptera</taxon>
        <taxon>Nematocera</taxon>
        <taxon>Culicoidea</taxon>
        <taxon>Culicidae</taxon>
        <taxon>Anophelinae</taxon>
        <taxon>Anopheles</taxon>
    </lineage>
</organism>